<keyword evidence="1" id="KW-0479">Metal-binding</keyword>
<dbReference type="SUPFAM" id="SSF54593">
    <property type="entry name" value="Glyoxalase/Bleomycin resistance protein/Dihydroxybiphenyl dioxygenase"/>
    <property type="match status" value="1"/>
</dbReference>
<protein>
    <submittedName>
        <fullName evidence="2">Lactoylglutathione lyase</fullName>
    </submittedName>
</protein>
<gene>
    <name evidence="2" type="ORF">BKG82_01120</name>
    <name evidence="3" type="ORF">BKG84_19985</name>
</gene>
<dbReference type="GO" id="GO:0046872">
    <property type="term" value="F:metal ion binding"/>
    <property type="evidence" value="ECO:0007669"/>
    <property type="project" value="UniProtKB-KW"/>
</dbReference>
<evidence type="ECO:0000313" key="5">
    <source>
        <dbReference type="Proteomes" id="UP000180043"/>
    </source>
</evidence>
<dbReference type="GO" id="GO:0046491">
    <property type="term" value="P:L-methylmalonyl-CoA metabolic process"/>
    <property type="evidence" value="ECO:0007669"/>
    <property type="project" value="TreeGrafter"/>
</dbReference>
<dbReference type="PANTHER" id="PTHR43048">
    <property type="entry name" value="METHYLMALONYL-COA EPIMERASE"/>
    <property type="match status" value="1"/>
</dbReference>
<dbReference type="AlphaFoldDB" id="A0A1S1LQW0"/>
<proteinExistence type="predicted"/>
<dbReference type="Gene3D" id="3.10.180.10">
    <property type="entry name" value="2,3-Dihydroxybiphenyl 1,2-Dioxygenase, domain 1"/>
    <property type="match status" value="1"/>
</dbReference>
<dbReference type="Proteomes" id="UP000179441">
    <property type="component" value="Unassembled WGS sequence"/>
</dbReference>
<dbReference type="GO" id="GO:0004493">
    <property type="term" value="F:methylmalonyl-CoA epimerase activity"/>
    <property type="evidence" value="ECO:0007669"/>
    <property type="project" value="TreeGrafter"/>
</dbReference>
<sequence>MTTSAMPPDVSGFGRVTQIAWVTDDLDATEGMLSAVFGVKKWTRIPDVHFGPDSCTYRGAPADFTATIALSYLDDMQLELIRPVSGVSIYSEFLEQHPPGLHHVCVEPPDMDVAVQQATARGMAVVQDGVMPGGMRFAYLSAPEAALPYMELAHVPSEIRAFYDYIKSEQA</sequence>
<dbReference type="Proteomes" id="UP000180043">
    <property type="component" value="Unassembled WGS sequence"/>
</dbReference>
<evidence type="ECO:0000313" key="2">
    <source>
        <dbReference type="EMBL" id="OHU60731.1"/>
    </source>
</evidence>
<evidence type="ECO:0000256" key="1">
    <source>
        <dbReference type="ARBA" id="ARBA00022723"/>
    </source>
</evidence>
<keyword evidence="2" id="KW-0456">Lyase</keyword>
<comment type="caution">
    <text evidence="2">The sequence shown here is derived from an EMBL/GenBank/DDBJ whole genome shotgun (WGS) entry which is preliminary data.</text>
</comment>
<dbReference type="RefSeq" id="WP_057969237.1">
    <property type="nucleotide sequence ID" value="NZ_CP050145.1"/>
</dbReference>
<dbReference type="GO" id="GO:0016829">
    <property type="term" value="F:lyase activity"/>
    <property type="evidence" value="ECO:0007669"/>
    <property type="project" value="UniProtKB-KW"/>
</dbReference>
<dbReference type="InterPro" id="IPR029068">
    <property type="entry name" value="Glyas_Bleomycin-R_OHBP_Dase"/>
</dbReference>
<organism evidence="2 5">
    <name type="scientific">Mycobacteroides chelonae</name>
    <name type="common">Mycobacterium chelonae</name>
    <dbReference type="NCBI Taxonomy" id="1774"/>
    <lineage>
        <taxon>Bacteria</taxon>
        <taxon>Bacillati</taxon>
        <taxon>Actinomycetota</taxon>
        <taxon>Actinomycetes</taxon>
        <taxon>Mycobacteriales</taxon>
        <taxon>Mycobacteriaceae</taxon>
        <taxon>Mycobacteroides</taxon>
    </lineage>
</organism>
<dbReference type="EMBL" id="MLIQ01000006">
    <property type="protein sequence ID" value="OHU60731.1"/>
    <property type="molecule type" value="Genomic_DNA"/>
</dbReference>
<dbReference type="Pfam" id="PF13669">
    <property type="entry name" value="Glyoxalase_4"/>
    <property type="match status" value="1"/>
</dbReference>
<reference evidence="4 5" key="1">
    <citation type="submission" date="2016-10" db="EMBL/GenBank/DDBJ databases">
        <title>Evaluation of Human, Veterinary and Environmental Mycobacterium chelonae Isolates by Core Genome Phylogenomic Analysis, Targeted Gene Comparison, and Anti-microbial Susceptibility Patterns: A Tale of Mistaken Identities.</title>
        <authorList>
            <person name="Fogelson S.B."/>
            <person name="Camus A.C."/>
            <person name="Lorenz W."/>
            <person name="Vasireddy R."/>
            <person name="Vasireddy S."/>
            <person name="Smith T."/>
            <person name="Brown-Elliott B.A."/>
            <person name="Wallace R.J.Jr."/>
            <person name="Hasan N.A."/>
            <person name="Reischl U."/>
            <person name="Sanchez S."/>
        </authorList>
    </citation>
    <scope>NUCLEOTIDE SEQUENCE [LARGE SCALE GENOMIC DNA]</scope>
    <source>
        <strain evidence="2 5">15515</strain>
        <strain evidence="3 4">15518</strain>
    </source>
</reference>
<keyword evidence="4" id="KW-1185">Reference proteome</keyword>
<evidence type="ECO:0000313" key="4">
    <source>
        <dbReference type="Proteomes" id="UP000179441"/>
    </source>
</evidence>
<dbReference type="InterPro" id="IPR051785">
    <property type="entry name" value="MMCE/EMCE_epimerase"/>
</dbReference>
<accession>A0A1S1LQW0</accession>
<dbReference type="EMBL" id="MLIS01000002">
    <property type="protein sequence ID" value="OHU76496.1"/>
    <property type="molecule type" value="Genomic_DNA"/>
</dbReference>
<evidence type="ECO:0000313" key="3">
    <source>
        <dbReference type="EMBL" id="OHU76496.1"/>
    </source>
</evidence>
<name>A0A1S1LQW0_MYCCH</name>
<dbReference type="PANTHER" id="PTHR43048:SF3">
    <property type="entry name" value="METHYLMALONYL-COA EPIMERASE, MITOCHONDRIAL"/>
    <property type="match status" value="1"/>
</dbReference>